<sequence>MILRDDSGHIIFSTCRSVLRCEDALEAEIQACLEGLMLSLQYSELPIIIDTDCSQLVATVQDHSLDRSSLMHLFLEIKRLSSQNRICKFVKVDTSQIRVSQLPR</sequence>
<dbReference type="PANTHER" id="PTHR47074:SF76">
    <property type="entry name" value="RNASE H TYPE-1 DOMAIN-CONTAINING PROTEIN"/>
    <property type="match status" value="1"/>
</dbReference>
<reference evidence="2" key="1">
    <citation type="submission" date="2023-07" db="EMBL/GenBank/DDBJ databases">
        <title>A chromosome-level genome assembly of Lolium multiflorum.</title>
        <authorList>
            <person name="Chen Y."/>
            <person name="Copetti D."/>
            <person name="Kolliker R."/>
            <person name="Studer B."/>
        </authorList>
    </citation>
    <scope>NUCLEOTIDE SEQUENCE</scope>
    <source>
        <strain evidence="2">02402/16</strain>
        <tissue evidence="2">Leaf</tissue>
    </source>
</reference>
<dbReference type="InterPro" id="IPR002156">
    <property type="entry name" value="RNaseH_domain"/>
</dbReference>
<protein>
    <recommendedName>
        <fullName evidence="1">RNase H type-1 domain-containing protein</fullName>
    </recommendedName>
</protein>
<keyword evidence="3" id="KW-1185">Reference proteome</keyword>
<dbReference type="InterPro" id="IPR044730">
    <property type="entry name" value="RNase_H-like_dom_plant"/>
</dbReference>
<evidence type="ECO:0000259" key="1">
    <source>
        <dbReference type="Pfam" id="PF13456"/>
    </source>
</evidence>
<dbReference type="InterPro" id="IPR036397">
    <property type="entry name" value="RNaseH_sf"/>
</dbReference>
<dbReference type="Gene3D" id="3.30.420.10">
    <property type="entry name" value="Ribonuclease H-like superfamily/Ribonuclease H"/>
    <property type="match status" value="1"/>
</dbReference>
<comment type="caution">
    <text evidence="2">The sequence shown here is derived from an EMBL/GenBank/DDBJ whole genome shotgun (WGS) entry which is preliminary data.</text>
</comment>
<dbReference type="GO" id="GO:0003676">
    <property type="term" value="F:nucleic acid binding"/>
    <property type="evidence" value="ECO:0007669"/>
    <property type="project" value="InterPro"/>
</dbReference>
<dbReference type="EMBL" id="JAUUTY010000007">
    <property type="protein sequence ID" value="KAK1608923.1"/>
    <property type="molecule type" value="Genomic_DNA"/>
</dbReference>
<dbReference type="InterPro" id="IPR052929">
    <property type="entry name" value="RNase_H-like_EbsB-rel"/>
</dbReference>
<dbReference type="Pfam" id="PF13456">
    <property type="entry name" value="RVT_3"/>
    <property type="match status" value="1"/>
</dbReference>
<dbReference type="Proteomes" id="UP001231189">
    <property type="component" value="Unassembled WGS sequence"/>
</dbReference>
<name>A0AAD8QXH0_LOLMU</name>
<evidence type="ECO:0000313" key="3">
    <source>
        <dbReference type="Proteomes" id="UP001231189"/>
    </source>
</evidence>
<dbReference type="CDD" id="cd06222">
    <property type="entry name" value="RNase_H_like"/>
    <property type="match status" value="1"/>
</dbReference>
<evidence type="ECO:0000313" key="2">
    <source>
        <dbReference type="EMBL" id="KAK1608923.1"/>
    </source>
</evidence>
<dbReference type="AlphaFoldDB" id="A0AAD8QXH0"/>
<accession>A0AAD8QXH0</accession>
<dbReference type="PANTHER" id="PTHR47074">
    <property type="entry name" value="BNAC02G40300D PROTEIN"/>
    <property type="match status" value="1"/>
</dbReference>
<proteinExistence type="predicted"/>
<gene>
    <name evidence="2" type="ORF">QYE76_032596</name>
</gene>
<dbReference type="GO" id="GO:0004523">
    <property type="term" value="F:RNA-DNA hybrid ribonuclease activity"/>
    <property type="evidence" value="ECO:0007669"/>
    <property type="project" value="InterPro"/>
</dbReference>
<feature type="domain" description="RNase H type-1" evidence="1">
    <location>
        <begin position="1"/>
        <end position="99"/>
    </location>
</feature>
<organism evidence="2 3">
    <name type="scientific">Lolium multiflorum</name>
    <name type="common">Italian ryegrass</name>
    <name type="synonym">Lolium perenne subsp. multiflorum</name>
    <dbReference type="NCBI Taxonomy" id="4521"/>
    <lineage>
        <taxon>Eukaryota</taxon>
        <taxon>Viridiplantae</taxon>
        <taxon>Streptophyta</taxon>
        <taxon>Embryophyta</taxon>
        <taxon>Tracheophyta</taxon>
        <taxon>Spermatophyta</taxon>
        <taxon>Magnoliopsida</taxon>
        <taxon>Liliopsida</taxon>
        <taxon>Poales</taxon>
        <taxon>Poaceae</taxon>
        <taxon>BOP clade</taxon>
        <taxon>Pooideae</taxon>
        <taxon>Poodae</taxon>
        <taxon>Poeae</taxon>
        <taxon>Poeae Chloroplast Group 2 (Poeae type)</taxon>
        <taxon>Loliodinae</taxon>
        <taxon>Loliinae</taxon>
        <taxon>Lolium</taxon>
    </lineage>
</organism>